<evidence type="ECO:0000259" key="1">
    <source>
        <dbReference type="SMART" id="SM00382"/>
    </source>
</evidence>
<dbReference type="SMART" id="SM00382">
    <property type="entry name" value="AAA"/>
    <property type="match status" value="1"/>
</dbReference>
<keyword evidence="3" id="KW-1185">Reference proteome</keyword>
<dbReference type="CDD" id="cd19481">
    <property type="entry name" value="RecA-like_protease"/>
    <property type="match status" value="1"/>
</dbReference>
<name>A0A0E4C7X6_9FIRM</name>
<sequence>MATAEQIKSLVKAYVDNNDEKFKTVVLQIAAHEAKLGHDKIARDMKTLIDKVGTKHGSIVQLNAQNPMLELSVPSHNLSELIVSDAISDRIKRILNEYKNRNKLYSYGLTNRRKILIEGNPGTGKTLTASVIASELTLPLYTVQIDKLVTKFMGETSVKLRQVFDSIESMTGVYLFDEFDAIGADRSLNNEVGEMRRILNSFLQFIEQDTSDSIIIAATNNSKMLDQALFRRFDDVLHYSLPTDKEIERLFVYRLKVYDKEFRITNQLVKVADGLSQAEISRVCEDAIKDSILSGNPISQDQVIDLVEQRPYVSKPQIYNISDDNIKGSLTRQAAGKAIMPPSPCQG</sequence>
<dbReference type="STRING" id="690567.621"/>
<dbReference type="GO" id="GO:0016887">
    <property type="term" value="F:ATP hydrolysis activity"/>
    <property type="evidence" value="ECO:0007669"/>
    <property type="project" value="InterPro"/>
</dbReference>
<dbReference type="Gene3D" id="3.40.50.300">
    <property type="entry name" value="P-loop containing nucleotide triphosphate hydrolases"/>
    <property type="match status" value="1"/>
</dbReference>
<reference evidence="2 3" key="1">
    <citation type="submission" date="2015-03" db="EMBL/GenBank/DDBJ databases">
        <authorList>
            <person name="Murphy D."/>
        </authorList>
    </citation>
    <scope>NUCLEOTIDE SEQUENCE [LARGE SCALE GENOMIC DNA]</scope>
    <source>
        <strain evidence="2 3">OL-4</strain>
    </source>
</reference>
<dbReference type="OrthoDB" id="9806903at2"/>
<dbReference type="SUPFAM" id="SSF52540">
    <property type="entry name" value="P-loop containing nucleoside triphosphate hydrolases"/>
    <property type="match status" value="1"/>
</dbReference>
<dbReference type="Pfam" id="PF00004">
    <property type="entry name" value="AAA"/>
    <property type="match status" value="1"/>
</dbReference>
<feature type="domain" description="AAA+ ATPase" evidence="1">
    <location>
        <begin position="111"/>
        <end position="243"/>
    </location>
</feature>
<dbReference type="InterPro" id="IPR003959">
    <property type="entry name" value="ATPase_AAA_core"/>
</dbReference>
<dbReference type="Proteomes" id="UP000045545">
    <property type="component" value="Unassembled WGS sequence"/>
</dbReference>
<accession>A0A0E4C7X6</accession>
<proteinExistence type="predicted"/>
<gene>
    <name evidence="2" type="ORF">621</name>
</gene>
<organism evidence="2 3">
    <name type="scientific">Syntrophomonas zehnderi OL-4</name>
    <dbReference type="NCBI Taxonomy" id="690567"/>
    <lineage>
        <taxon>Bacteria</taxon>
        <taxon>Bacillati</taxon>
        <taxon>Bacillota</taxon>
        <taxon>Clostridia</taxon>
        <taxon>Eubacteriales</taxon>
        <taxon>Syntrophomonadaceae</taxon>
        <taxon>Syntrophomonas</taxon>
    </lineage>
</organism>
<dbReference type="PANTHER" id="PTHR23077:SF198">
    <property type="entry name" value="ATP-DEPENDENT ZINC METALLOPROTEASE FTSH"/>
    <property type="match status" value="1"/>
</dbReference>
<dbReference type="EMBL" id="CGIH01000009">
    <property type="protein sequence ID" value="CFX15251.1"/>
    <property type="molecule type" value="Genomic_DNA"/>
</dbReference>
<dbReference type="GO" id="GO:0005524">
    <property type="term" value="F:ATP binding"/>
    <property type="evidence" value="ECO:0007669"/>
    <property type="project" value="InterPro"/>
</dbReference>
<dbReference type="InterPro" id="IPR027417">
    <property type="entry name" value="P-loop_NTPase"/>
</dbReference>
<dbReference type="InterPro" id="IPR003593">
    <property type="entry name" value="AAA+_ATPase"/>
</dbReference>
<dbReference type="AlphaFoldDB" id="A0A0E4C7X6"/>
<protein>
    <submittedName>
        <fullName evidence="2">ATPase, AAA-type, core</fullName>
    </submittedName>
</protein>
<evidence type="ECO:0000313" key="2">
    <source>
        <dbReference type="EMBL" id="CFX15251.1"/>
    </source>
</evidence>
<evidence type="ECO:0000313" key="3">
    <source>
        <dbReference type="Proteomes" id="UP000045545"/>
    </source>
</evidence>
<dbReference type="PANTHER" id="PTHR23077">
    <property type="entry name" value="AAA-FAMILY ATPASE"/>
    <property type="match status" value="1"/>
</dbReference>
<dbReference type="InterPro" id="IPR050168">
    <property type="entry name" value="AAA_ATPase_domain"/>
</dbReference>
<dbReference type="RefSeq" id="WP_084691450.1">
    <property type="nucleotide sequence ID" value="NZ_CGIH01000009.1"/>
</dbReference>